<dbReference type="EMBL" id="SZPQ01000011">
    <property type="protein sequence ID" value="TKI06529.1"/>
    <property type="molecule type" value="Genomic_DNA"/>
</dbReference>
<dbReference type="PANTHER" id="PTHR47628:SF1">
    <property type="entry name" value="ALIPHATIC AMIDASE EXPRESSION-REGULATING PROTEIN"/>
    <property type="match status" value="1"/>
</dbReference>
<dbReference type="PANTHER" id="PTHR47628">
    <property type="match status" value="1"/>
</dbReference>
<gene>
    <name evidence="1" type="ORF">FCN80_09765</name>
</gene>
<protein>
    <submittedName>
        <fullName evidence="1">Regulator</fullName>
    </submittedName>
</protein>
<sequence>MRRRIDIGILLSTDGTYRHMAASALSGTLDALAEINQEDGYDFKLQARHINPQGRLAAYGEGVATLIEAGVRHIFGTITSASRKEIIPDLEQHSALLWYGSPYEGFESSEHVIYLGGCPNQTLIPLLRLALEHFGQRAFLIGSNYVWGWESNRIAREVVTVAGGTITGEKYLHLGHTQVEDAVQGVLAGSPSFVLNNLVGESSYAFLRRLDAICLERRIALPVLSCNLTEAELDQLGGIRALRLLTCGPFFATADPLFCARQQRRHGTRHYSHYYTGAYLAVRLFARALQQTGVMDPQQICDALYDSDNVTFMGSLKISRRNNHAFLPCHIAELRGGVLELVHSENRCLAPDPYLTQTDLRQPVSDRLRATGRSLRIIK</sequence>
<accession>A0ABY2SLN1</accession>
<dbReference type="Proteomes" id="UP000305202">
    <property type="component" value="Unassembled WGS sequence"/>
</dbReference>
<dbReference type="InterPro" id="IPR028082">
    <property type="entry name" value="Peripla_BP_I"/>
</dbReference>
<dbReference type="SUPFAM" id="SSF53822">
    <property type="entry name" value="Periplasmic binding protein-like I"/>
    <property type="match status" value="1"/>
</dbReference>
<proteinExistence type="predicted"/>
<dbReference type="Pfam" id="PF13433">
    <property type="entry name" value="Peripla_BP_5"/>
    <property type="match status" value="1"/>
</dbReference>
<reference evidence="1 2" key="1">
    <citation type="submission" date="2019-04" db="EMBL/GenBank/DDBJ databases">
        <authorList>
            <person name="Li M."/>
            <person name="Gao C."/>
        </authorList>
    </citation>
    <scope>NUCLEOTIDE SEQUENCE [LARGE SCALE GENOMIC DNA]</scope>
    <source>
        <strain evidence="1 2">BGMRC 2031</strain>
    </source>
</reference>
<dbReference type="Gene3D" id="3.40.50.2300">
    <property type="match status" value="2"/>
</dbReference>
<comment type="caution">
    <text evidence="1">The sequence shown here is derived from an EMBL/GenBank/DDBJ whole genome shotgun (WGS) entry which is preliminary data.</text>
</comment>
<organism evidence="1 2">
    <name type="scientific">Martelella alba</name>
    <dbReference type="NCBI Taxonomy" id="2590451"/>
    <lineage>
        <taxon>Bacteria</taxon>
        <taxon>Pseudomonadati</taxon>
        <taxon>Pseudomonadota</taxon>
        <taxon>Alphaproteobacteria</taxon>
        <taxon>Hyphomicrobiales</taxon>
        <taxon>Aurantimonadaceae</taxon>
        <taxon>Martelella</taxon>
    </lineage>
</organism>
<name>A0ABY2SLN1_9HYPH</name>
<evidence type="ECO:0000313" key="2">
    <source>
        <dbReference type="Proteomes" id="UP000305202"/>
    </source>
</evidence>
<evidence type="ECO:0000313" key="1">
    <source>
        <dbReference type="EMBL" id="TKI06529.1"/>
    </source>
</evidence>
<dbReference type="RefSeq" id="WP_136989969.1">
    <property type="nucleotide sequence ID" value="NZ_SZPQ01000011.1"/>
</dbReference>
<keyword evidence="2" id="KW-1185">Reference proteome</keyword>